<evidence type="ECO:0000313" key="3">
    <source>
        <dbReference type="EMBL" id="AYF74907.1"/>
    </source>
</evidence>
<feature type="region of interest" description="Disordered" evidence="1">
    <location>
        <begin position="1"/>
        <end position="27"/>
    </location>
</feature>
<evidence type="ECO:0000256" key="1">
    <source>
        <dbReference type="SAM" id="MobiDB-lite"/>
    </source>
</evidence>
<sequence length="61" mass="6366">MTVTLETRSPRPFGSVQVSGNADRTPSHRDRLVRAQVRLAALAGTCAISAAALLALAPLPL</sequence>
<evidence type="ECO:0000313" key="4">
    <source>
        <dbReference type="Proteomes" id="UP000267164"/>
    </source>
</evidence>
<accession>A0A386ZC73</accession>
<keyword evidence="2" id="KW-0812">Transmembrane</keyword>
<reference evidence="3 4" key="1">
    <citation type="submission" date="2018-09" db="EMBL/GenBank/DDBJ databases">
        <title>Nocardia yunnanensis sp. nov., an actinomycete isolated from a soil sample.</title>
        <authorList>
            <person name="Zhang J."/>
        </authorList>
    </citation>
    <scope>NUCLEOTIDE SEQUENCE [LARGE SCALE GENOMIC DNA]</scope>
    <source>
        <strain evidence="3 4">CFHS0054</strain>
    </source>
</reference>
<protein>
    <submittedName>
        <fullName evidence="3">Uncharacterized protein</fullName>
    </submittedName>
</protein>
<dbReference type="RefSeq" id="WP_120736898.1">
    <property type="nucleotide sequence ID" value="NZ_CP032568.1"/>
</dbReference>
<dbReference type="Proteomes" id="UP000267164">
    <property type="component" value="Chromosome"/>
</dbReference>
<keyword evidence="2" id="KW-0472">Membrane</keyword>
<dbReference type="EMBL" id="CP032568">
    <property type="protein sequence ID" value="AYF74907.1"/>
    <property type="molecule type" value="Genomic_DNA"/>
</dbReference>
<keyword evidence="4" id="KW-1185">Reference proteome</keyword>
<keyword evidence="2" id="KW-1133">Transmembrane helix</keyword>
<evidence type="ECO:0000256" key="2">
    <source>
        <dbReference type="SAM" id="Phobius"/>
    </source>
</evidence>
<feature type="transmembrane region" description="Helical" evidence="2">
    <location>
        <begin position="39"/>
        <end position="59"/>
    </location>
</feature>
<proteinExistence type="predicted"/>
<organism evidence="3 4">
    <name type="scientific">Nocardia yunnanensis</name>
    <dbReference type="NCBI Taxonomy" id="2382165"/>
    <lineage>
        <taxon>Bacteria</taxon>
        <taxon>Bacillati</taxon>
        <taxon>Actinomycetota</taxon>
        <taxon>Actinomycetes</taxon>
        <taxon>Mycobacteriales</taxon>
        <taxon>Nocardiaceae</taxon>
        <taxon>Nocardia</taxon>
    </lineage>
</organism>
<name>A0A386ZC73_9NOCA</name>
<dbReference type="KEGG" id="nyu:D7D52_14725"/>
<dbReference type="AlphaFoldDB" id="A0A386ZC73"/>
<gene>
    <name evidence="3" type="ORF">D7D52_14725</name>
</gene>